<evidence type="ECO:0000313" key="3">
    <source>
        <dbReference type="Proteomes" id="UP000283896"/>
    </source>
</evidence>
<evidence type="ECO:0000313" key="2">
    <source>
        <dbReference type="EMBL" id="RMI88976.1"/>
    </source>
</evidence>
<feature type="transmembrane region" description="Helical" evidence="1">
    <location>
        <begin position="224"/>
        <end position="248"/>
    </location>
</feature>
<feature type="transmembrane region" description="Helical" evidence="1">
    <location>
        <begin position="76"/>
        <end position="94"/>
    </location>
</feature>
<feature type="transmembrane region" description="Helical" evidence="1">
    <location>
        <begin position="46"/>
        <end position="67"/>
    </location>
</feature>
<name>A0A421NY77_9MOLU</name>
<comment type="caution">
    <text evidence="2">The sequence shown here is derived from an EMBL/GenBank/DDBJ whole genome shotgun (WGS) entry which is preliminary data.</text>
</comment>
<feature type="transmembrane region" description="Helical" evidence="1">
    <location>
        <begin position="133"/>
        <end position="153"/>
    </location>
</feature>
<protein>
    <submittedName>
        <fullName evidence="2">Uncharacterized protein</fullName>
    </submittedName>
</protein>
<dbReference type="AlphaFoldDB" id="A0A421NY77"/>
<feature type="transmembrane region" description="Helical" evidence="1">
    <location>
        <begin position="260"/>
        <end position="281"/>
    </location>
</feature>
<reference evidence="3" key="1">
    <citation type="submission" date="2016-11" db="EMBL/GenBank/DDBJ databases">
        <title>Genome sequence of Candidatus Phytoplasma solani strain SA-1.</title>
        <authorList>
            <person name="Haryono M."/>
            <person name="Samarzija I."/>
            <person name="Seruga Music M."/>
            <person name="Hogenhout S."/>
            <person name="Kuo C.-H."/>
        </authorList>
    </citation>
    <scope>NUCLEOTIDE SEQUENCE [LARGE SCALE GENOMIC DNA]</scope>
    <source>
        <strain evidence="3">SA-1</strain>
    </source>
</reference>
<keyword evidence="1" id="KW-0472">Membrane</keyword>
<dbReference type="Proteomes" id="UP000283896">
    <property type="component" value="Unassembled WGS sequence"/>
</dbReference>
<keyword evidence="1" id="KW-1133">Transmembrane helix</keyword>
<keyword evidence="1" id="KW-0812">Transmembrane</keyword>
<keyword evidence="3" id="KW-1185">Reference proteome</keyword>
<dbReference type="EMBL" id="MPBG01000002">
    <property type="protein sequence ID" value="RMI88976.1"/>
    <property type="molecule type" value="Genomic_DNA"/>
</dbReference>
<dbReference type="RefSeq" id="WP_122225375.1">
    <property type="nucleotide sequence ID" value="NZ_MPBG01000002.1"/>
</dbReference>
<gene>
    <name evidence="2" type="ORF">PSSA1_v1c1840</name>
</gene>
<sequence>MFFLIFPSVNHVVIKDKNVEGACIISDSTNGIAILLNKYLPFKKPLSLIIIFIILSWFCLLIASFFLKTKIIKKSFLATLILSLFLIFFCLVFSKNQQQVFNTFTVAKYNIKEFLEYQDYRLKDWFFNGDGGLFFQTAFFGVVFFGFSAYLLMVRNQIYLGINILIKALVTKLKKNHNKWLLFGLILGTDIIILLISFFTFKIINVDGYIVSYDSKDVFLSLNWYILGNCSVYYLIFKNALIIDIILYDKESKNTKFYKITWWFILFGIIVHAFSFLSFVYQKKLSTNTTNSVFIIIT</sequence>
<evidence type="ECO:0000256" key="1">
    <source>
        <dbReference type="SAM" id="Phobius"/>
    </source>
</evidence>
<accession>A0A421NY77</accession>
<organism evidence="2 3">
    <name type="scientific">Candidatus Phytoplasma solani</name>
    <dbReference type="NCBI Taxonomy" id="69896"/>
    <lineage>
        <taxon>Bacteria</taxon>
        <taxon>Bacillati</taxon>
        <taxon>Mycoplasmatota</taxon>
        <taxon>Mollicutes</taxon>
        <taxon>Acholeplasmatales</taxon>
        <taxon>Acholeplasmataceae</taxon>
        <taxon>Candidatus Phytoplasma</taxon>
        <taxon>16SrXII (Stolbur group)</taxon>
    </lineage>
</organism>
<proteinExistence type="predicted"/>
<feature type="transmembrane region" description="Helical" evidence="1">
    <location>
        <begin position="180"/>
        <end position="204"/>
    </location>
</feature>